<evidence type="ECO:0000256" key="7">
    <source>
        <dbReference type="ARBA" id="ARBA00023180"/>
    </source>
</evidence>
<gene>
    <name evidence="12" type="ORF">CDL15_Pgr008612</name>
    <name evidence="13" type="ORF">CRG98_040102</name>
</gene>
<evidence type="ECO:0000256" key="8">
    <source>
        <dbReference type="ARBA" id="ARBA00023288"/>
    </source>
</evidence>
<keyword evidence="5 10" id="KW-0732">Signal</keyword>
<keyword evidence="3" id="KW-1003">Cell membrane</keyword>
<proteinExistence type="inferred from homology"/>
<evidence type="ECO:0000256" key="1">
    <source>
        <dbReference type="ARBA" id="ARBA00004609"/>
    </source>
</evidence>
<accession>A0A218WP92</accession>
<dbReference type="Pfam" id="PF14368">
    <property type="entry name" value="LTP_2"/>
    <property type="match status" value="1"/>
</dbReference>
<feature type="compositionally biased region" description="Pro residues" evidence="9">
    <location>
        <begin position="145"/>
        <end position="172"/>
    </location>
</feature>
<comment type="similarity">
    <text evidence="2">Belongs to the plant LTP family.</text>
</comment>
<feature type="compositionally biased region" description="Low complexity" evidence="9">
    <location>
        <begin position="173"/>
        <end position="182"/>
    </location>
</feature>
<evidence type="ECO:0000256" key="4">
    <source>
        <dbReference type="ARBA" id="ARBA00022622"/>
    </source>
</evidence>
<keyword evidence="4" id="KW-0336">GPI-anchor</keyword>
<feature type="compositionally biased region" description="Low complexity" evidence="9">
    <location>
        <begin position="123"/>
        <end position="144"/>
    </location>
</feature>
<evidence type="ECO:0000256" key="6">
    <source>
        <dbReference type="ARBA" id="ARBA00023157"/>
    </source>
</evidence>
<evidence type="ECO:0000259" key="11">
    <source>
        <dbReference type="SMART" id="SM00499"/>
    </source>
</evidence>
<dbReference type="GO" id="GO:0098552">
    <property type="term" value="C:side of membrane"/>
    <property type="evidence" value="ECO:0007669"/>
    <property type="project" value="UniProtKB-KW"/>
</dbReference>
<protein>
    <recommendedName>
        <fullName evidence="11">Bifunctional inhibitor/plant lipid transfer protein/seed storage helical domain-containing protein</fullName>
    </recommendedName>
</protein>
<dbReference type="STRING" id="22663.A0A218WP92"/>
<feature type="domain" description="Bifunctional inhibitor/plant lipid transfer protein/seed storage helical" evidence="11">
    <location>
        <begin position="29"/>
        <end position="109"/>
    </location>
</feature>
<feature type="chain" id="PRO_5014071726" description="Bifunctional inhibitor/plant lipid transfer protein/seed storage helical domain-containing protein" evidence="10">
    <location>
        <begin position="24"/>
        <end position="215"/>
    </location>
</feature>
<organism evidence="12 14">
    <name type="scientific">Punica granatum</name>
    <name type="common">Pomegranate</name>
    <dbReference type="NCBI Taxonomy" id="22663"/>
    <lineage>
        <taxon>Eukaryota</taxon>
        <taxon>Viridiplantae</taxon>
        <taxon>Streptophyta</taxon>
        <taxon>Embryophyta</taxon>
        <taxon>Tracheophyta</taxon>
        <taxon>Spermatophyta</taxon>
        <taxon>Magnoliopsida</taxon>
        <taxon>eudicotyledons</taxon>
        <taxon>Gunneridae</taxon>
        <taxon>Pentapetalae</taxon>
        <taxon>rosids</taxon>
        <taxon>malvids</taxon>
        <taxon>Myrtales</taxon>
        <taxon>Lythraceae</taxon>
        <taxon>Punica</taxon>
    </lineage>
</organism>
<dbReference type="SMART" id="SM00499">
    <property type="entry name" value="AAI"/>
    <property type="match status" value="1"/>
</dbReference>
<evidence type="ECO:0000313" key="13">
    <source>
        <dbReference type="EMBL" id="PKI39493.1"/>
    </source>
</evidence>
<dbReference type="EMBL" id="MTKT01003794">
    <property type="protein sequence ID" value="OWM74298.1"/>
    <property type="molecule type" value="Genomic_DNA"/>
</dbReference>
<dbReference type="CDD" id="cd00010">
    <property type="entry name" value="AAI_LTSS"/>
    <property type="match status" value="1"/>
</dbReference>
<evidence type="ECO:0000256" key="10">
    <source>
        <dbReference type="SAM" id="SignalP"/>
    </source>
</evidence>
<dbReference type="Proteomes" id="UP000233551">
    <property type="component" value="Unassembled WGS sequence"/>
</dbReference>
<comment type="caution">
    <text evidence="12">The sequence shown here is derived from an EMBL/GenBank/DDBJ whole genome shotgun (WGS) entry which is preliminary data.</text>
</comment>
<keyword evidence="15" id="KW-1185">Reference proteome</keyword>
<evidence type="ECO:0000256" key="9">
    <source>
        <dbReference type="SAM" id="MobiDB-lite"/>
    </source>
</evidence>
<keyword evidence="6" id="KW-1015">Disulfide bond</keyword>
<dbReference type="GeneID" id="116207211"/>
<evidence type="ECO:0000256" key="2">
    <source>
        <dbReference type="ARBA" id="ARBA00009748"/>
    </source>
</evidence>
<feature type="region of interest" description="Disordered" evidence="9">
    <location>
        <begin position="120"/>
        <end position="195"/>
    </location>
</feature>
<dbReference type="InterPro" id="IPR043325">
    <property type="entry name" value="LTSS"/>
</dbReference>
<reference evidence="12" key="2">
    <citation type="submission" date="2017-06" db="EMBL/GenBank/DDBJ databases">
        <title>The pomegranate genome and the genomics of punicalagin biosynthesis.</title>
        <authorList>
            <person name="Xu C."/>
        </authorList>
    </citation>
    <scope>NUCLEOTIDE SEQUENCE [LARGE SCALE GENOMIC DNA]</scope>
    <source>
        <tissue evidence="12">Fresh leaf</tissue>
    </source>
</reference>
<evidence type="ECO:0000313" key="14">
    <source>
        <dbReference type="Proteomes" id="UP000197138"/>
    </source>
</evidence>
<evidence type="ECO:0000256" key="5">
    <source>
        <dbReference type="ARBA" id="ARBA00022729"/>
    </source>
</evidence>
<evidence type="ECO:0000313" key="12">
    <source>
        <dbReference type="EMBL" id="OWM74298.1"/>
    </source>
</evidence>
<keyword evidence="8" id="KW-0449">Lipoprotein</keyword>
<feature type="signal peptide" evidence="10">
    <location>
        <begin position="1"/>
        <end position="23"/>
    </location>
</feature>
<dbReference type="Gene3D" id="1.10.110.10">
    <property type="entry name" value="Plant lipid-transfer and hydrophobic proteins"/>
    <property type="match status" value="1"/>
</dbReference>
<keyword evidence="7" id="KW-0325">Glycoprotein</keyword>
<evidence type="ECO:0000313" key="15">
    <source>
        <dbReference type="Proteomes" id="UP000233551"/>
    </source>
</evidence>
<dbReference type="InterPro" id="IPR016140">
    <property type="entry name" value="Bifunc_inhib/LTP/seed_store"/>
</dbReference>
<comment type="subcellular location">
    <subcellularLocation>
        <location evidence="1">Cell membrane</location>
        <topology evidence="1">Lipid-anchor</topology>
        <topology evidence="1">GPI-anchor</topology>
    </subcellularLocation>
</comment>
<dbReference type="AlphaFoldDB" id="A0A218WP92"/>
<name>A0A218WP92_PUNGR</name>
<dbReference type="SUPFAM" id="SSF47699">
    <property type="entry name" value="Bifunctional inhibitor/lipid-transfer protein/seed storage 2S albumin"/>
    <property type="match status" value="1"/>
</dbReference>
<dbReference type="Proteomes" id="UP000197138">
    <property type="component" value="Unassembled WGS sequence"/>
</dbReference>
<keyword evidence="4" id="KW-0472">Membrane</keyword>
<dbReference type="GO" id="GO:0005886">
    <property type="term" value="C:plasma membrane"/>
    <property type="evidence" value="ECO:0007669"/>
    <property type="project" value="UniProtKB-SubCell"/>
</dbReference>
<reference evidence="14" key="1">
    <citation type="journal article" date="2017" name="Plant J.">
        <title>The pomegranate (Punica granatum L.) genome and the genomics of punicalagin biosynthesis.</title>
        <authorList>
            <person name="Qin G."/>
            <person name="Xu C."/>
            <person name="Ming R."/>
            <person name="Tang H."/>
            <person name="Guyot R."/>
            <person name="Kramer E.M."/>
            <person name="Hu Y."/>
            <person name="Yi X."/>
            <person name="Qi Y."/>
            <person name="Xu X."/>
            <person name="Gao Z."/>
            <person name="Pan H."/>
            <person name="Jian J."/>
            <person name="Tian Y."/>
            <person name="Yue Z."/>
            <person name="Xu Y."/>
        </authorList>
    </citation>
    <scope>NUCLEOTIDE SEQUENCE [LARGE SCALE GENOMIC DNA]</scope>
    <source>
        <strain evidence="14">cv. Dabenzi</strain>
    </source>
</reference>
<dbReference type="OrthoDB" id="1914452at2759"/>
<dbReference type="EMBL" id="PGOL01003808">
    <property type="protein sequence ID" value="PKI39493.1"/>
    <property type="molecule type" value="Genomic_DNA"/>
</dbReference>
<dbReference type="InterPro" id="IPR036312">
    <property type="entry name" value="Bifun_inhib/LTP/seed_sf"/>
</dbReference>
<sequence length="215" mass="21570">MPSSRFLSGLAIAIVTLVLPVLGQVSTPCSPAMISSFTPCFNFITNSSANGTISPSTDCCSSLKLLANTSVSCLCLIMTANVPIQLPINRTLAISLPRACNMPGLPVQCKASGAPIPAPGPMALGPTSSAPGASPTASPTASAPAPVPEVEPPPALPPVSDTPPVLTPPSPPATSTTPGSRPVVNPPAASGVTHVPSPTLFLPVTILGSLMMKFY</sequence>
<dbReference type="PANTHER" id="PTHR33044">
    <property type="entry name" value="BIFUNCTIONAL INHIBITOR/LIPID-TRANSFER PROTEIN/SEED STORAGE 2S ALBUMIN SUPERFAMILY PROTEIN-RELATED"/>
    <property type="match status" value="1"/>
</dbReference>
<reference evidence="13 15" key="3">
    <citation type="submission" date="2017-11" db="EMBL/GenBank/DDBJ databases">
        <title>De-novo sequencing of pomegranate (Punica granatum L.) genome.</title>
        <authorList>
            <person name="Akparov Z."/>
            <person name="Amiraslanov A."/>
            <person name="Hajiyeva S."/>
            <person name="Abbasov M."/>
            <person name="Kaur K."/>
            <person name="Hamwieh A."/>
            <person name="Solovyev V."/>
            <person name="Salamov A."/>
            <person name="Braich B."/>
            <person name="Kosarev P."/>
            <person name="Mahmoud A."/>
            <person name="Hajiyev E."/>
            <person name="Babayeva S."/>
            <person name="Izzatullayeva V."/>
            <person name="Mammadov A."/>
            <person name="Mammadov A."/>
            <person name="Sharifova S."/>
            <person name="Ojaghi J."/>
            <person name="Eynullazada K."/>
            <person name="Bayramov B."/>
            <person name="Abdulazimova A."/>
            <person name="Shahmuradov I."/>
        </authorList>
    </citation>
    <scope>NUCLEOTIDE SEQUENCE [LARGE SCALE GENOMIC DNA]</scope>
    <source>
        <strain evidence="13">AG2017</strain>
        <strain evidence="15">cv. AG2017</strain>
        <tissue evidence="13">Leaf</tissue>
    </source>
</reference>
<evidence type="ECO:0000256" key="3">
    <source>
        <dbReference type="ARBA" id="ARBA00022475"/>
    </source>
</evidence>